<evidence type="ECO:0008006" key="3">
    <source>
        <dbReference type="Google" id="ProtNLM"/>
    </source>
</evidence>
<dbReference type="Proteomes" id="UP000216052">
    <property type="component" value="Chromosome"/>
</dbReference>
<proteinExistence type="predicted"/>
<organism evidence="1 2">
    <name type="scientific">Sporomusa acidovorans (strain ATCC 49682 / DSM 3132 / Mol)</name>
    <dbReference type="NCBI Taxonomy" id="1123286"/>
    <lineage>
        <taxon>Bacteria</taxon>
        <taxon>Bacillati</taxon>
        <taxon>Bacillota</taxon>
        <taxon>Negativicutes</taxon>
        <taxon>Selenomonadales</taxon>
        <taxon>Sporomusaceae</taxon>
        <taxon>Sporomusa</taxon>
    </lineage>
</organism>
<evidence type="ECO:0000313" key="2">
    <source>
        <dbReference type="Proteomes" id="UP000216052"/>
    </source>
</evidence>
<dbReference type="EMBL" id="CP155571">
    <property type="protein sequence ID" value="XFO73181.1"/>
    <property type="molecule type" value="Genomic_DNA"/>
</dbReference>
<gene>
    <name evidence="1" type="ORF">SPACI_032550</name>
</gene>
<dbReference type="RefSeq" id="WP_093793795.1">
    <property type="nucleotide sequence ID" value="NZ_CP155571.1"/>
</dbReference>
<sequence>MEKVCPLCNALQAIVETCPYCGGKMVDGGSISNYLGPYSPYMDKESLPLQSEDYCLHVIYCPVCAYDTRMALALVAI</sequence>
<reference evidence="1" key="1">
    <citation type="submission" date="2024-05" db="EMBL/GenBank/DDBJ databases">
        <title>Isolation and characterization of Sporomusa carbonis sp. nov., a carboxydotrophic hydrogenogen in the genus of Sporomusa isolated from a charcoal burning pile.</title>
        <authorList>
            <person name="Boeer T."/>
            <person name="Rosenbaum F."/>
            <person name="Eysell L."/>
            <person name="Mueller V."/>
            <person name="Daniel R."/>
            <person name="Poehlein A."/>
        </authorList>
    </citation>
    <scope>NUCLEOTIDE SEQUENCE [LARGE SCALE GENOMIC DNA]</scope>
    <source>
        <strain evidence="1">DSM 3132</strain>
    </source>
</reference>
<name>A0ABZ3J5K9_SPOA4</name>
<accession>A0ABZ3J5K9</accession>
<protein>
    <recommendedName>
        <fullName evidence="3">Double zinc ribbon</fullName>
    </recommendedName>
</protein>
<keyword evidence="2" id="KW-1185">Reference proteome</keyword>
<evidence type="ECO:0000313" key="1">
    <source>
        <dbReference type="EMBL" id="XFO73181.1"/>
    </source>
</evidence>